<organism evidence="2 3">
    <name type="scientific">Lactobacillus crispatus</name>
    <dbReference type="NCBI Taxonomy" id="47770"/>
    <lineage>
        <taxon>Bacteria</taxon>
        <taxon>Bacillati</taxon>
        <taxon>Bacillota</taxon>
        <taxon>Bacilli</taxon>
        <taxon>Lactobacillales</taxon>
        <taxon>Lactobacillaceae</taxon>
        <taxon>Lactobacillus</taxon>
    </lineage>
</organism>
<protein>
    <submittedName>
        <fullName evidence="2">Uncharacterized protein</fullName>
    </submittedName>
</protein>
<name>A0AAW8WNT6_9LACO</name>
<comment type="caution">
    <text evidence="2">The sequence shown here is derived from an EMBL/GenBank/DDBJ whole genome shotgun (WGS) entry which is preliminary data.</text>
</comment>
<keyword evidence="1" id="KW-1133">Transmembrane helix</keyword>
<dbReference type="RefSeq" id="WP_223876143.1">
    <property type="nucleotide sequence ID" value="NZ_JACCPL010000079.1"/>
</dbReference>
<proteinExistence type="predicted"/>
<accession>A0AAW8WNT6</accession>
<reference evidence="2" key="1">
    <citation type="submission" date="2023-08" db="EMBL/GenBank/DDBJ databases">
        <title>Lactobacillus from the Female Urinary Tract.</title>
        <authorList>
            <person name="Stegman N."/>
            <person name="Jackson B."/>
            <person name="Steiling M."/>
            <person name="Sedano C."/>
            <person name="Wolfe A."/>
            <person name="Putonti C."/>
        </authorList>
    </citation>
    <scope>NUCLEOTIDE SEQUENCE</scope>
    <source>
        <strain evidence="2">UMB5661</strain>
    </source>
</reference>
<evidence type="ECO:0000313" key="2">
    <source>
        <dbReference type="EMBL" id="MDT9610337.1"/>
    </source>
</evidence>
<keyword evidence="1" id="KW-0812">Transmembrane</keyword>
<dbReference type="Proteomes" id="UP001253287">
    <property type="component" value="Unassembled WGS sequence"/>
</dbReference>
<evidence type="ECO:0000313" key="3">
    <source>
        <dbReference type="Proteomes" id="UP001253287"/>
    </source>
</evidence>
<evidence type="ECO:0000256" key="1">
    <source>
        <dbReference type="SAM" id="Phobius"/>
    </source>
</evidence>
<sequence length="141" mass="15467">MKVVWSKEKEVDNGVKTFEISDDALERAINEAYGTSFSGELVKKHQAGVTRVRYYGNGNFNLYLSKSMLNKIRSASYGAAFGIISGLIGSAAGVPTMGLASGVIAFIAKKLVGAMLGQVNPYKVGRVYKIRNWKYAGWRYQ</sequence>
<dbReference type="AlphaFoldDB" id="A0AAW8WNT6"/>
<gene>
    <name evidence="2" type="ORF">RON39_09490</name>
</gene>
<keyword evidence="1" id="KW-0472">Membrane</keyword>
<feature type="transmembrane region" description="Helical" evidence="1">
    <location>
        <begin position="75"/>
        <end position="93"/>
    </location>
</feature>
<dbReference type="EMBL" id="JAVTXN010000062">
    <property type="protein sequence ID" value="MDT9610337.1"/>
    <property type="molecule type" value="Genomic_DNA"/>
</dbReference>